<dbReference type="Proteomes" id="UP000627521">
    <property type="component" value="Unassembled WGS sequence"/>
</dbReference>
<evidence type="ECO:0000313" key="2">
    <source>
        <dbReference type="EMBL" id="MBD3862866.1"/>
    </source>
</evidence>
<keyword evidence="3" id="KW-1185">Reference proteome</keyword>
<gene>
    <name evidence="2" type="ORF">IEG06_05345</name>
</gene>
<dbReference type="RefSeq" id="WP_191099328.1">
    <property type="nucleotide sequence ID" value="NZ_JACXXF010000002.1"/>
</dbReference>
<dbReference type="PROSITE" id="PS50234">
    <property type="entry name" value="VWFA"/>
    <property type="match status" value="1"/>
</dbReference>
<organism evidence="2 3">
    <name type="scientific">Olleya marilimosa</name>
    <dbReference type="NCBI Taxonomy" id="272164"/>
    <lineage>
        <taxon>Bacteria</taxon>
        <taxon>Pseudomonadati</taxon>
        <taxon>Bacteroidota</taxon>
        <taxon>Flavobacteriia</taxon>
        <taxon>Flavobacteriales</taxon>
        <taxon>Flavobacteriaceae</taxon>
    </lineage>
</organism>
<accession>A0ABR8LRM0</accession>
<dbReference type="InterPro" id="IPR002035">
    <property type="entry name" value="VWF_A"/>
</dbReference>
<dbReference type="PROSITE" id="PS51257">
    <property type="entry name" value="PROKAR_LIPOPROTEIN"/>
    <property type="match status" value="1"/>
</dbReference>
<evidence type="ECO:0000259" key="1">
    <source>
        <dbReference type="PROSITE" id="PS50234"/>
    </source>
</evidence>
<name>A0ABR8LRM0_9FLAO</name>
<protein>
    <recommendedName>
        <fullName evidence="1">VWFA domain-containing protein</fullName>
    </recommendedName>
</protein>
<reference evidence="2 3" key="1">
    <citation type="submission" date="2020-09" db="EMBL/GenBank/DDBJ databases">
        <title>Bacillus nautilus sp. nov., Chryseoglobus crepusculi sp. nov, and Psychrobacter noctis sp. nov., isolated from deep-sea sponges from the equatorial Atlantic.</title>
        <authorList>
            <person name="Stennett H.L."/>
            <person name="Williams S.E."/>
        </authorList>
    </citation>
    <scope>NUCLEOTIDE SEQUENCE [LARGE SCALE GENOMIC DNA]</scope>
    <source>
        <strain evidence="2 3">28M-24</strain>
    </source>
</reference>
<proteinExistence type="predicted"/>
<evidence type="ECO:0000313" key="3">
    <source>
        <dbReference type="Proteomes" id="UP000627521"/>
    </source>
</evidence>
<feature type="domain" description="VWFA" evidence="1">
    <location>
        <begin position="59"/>
        <end position="284"/>
    </location>
</feature>
<dbReference type="EMBL" id="JACXXH010000002">
    <property type="protein sequence ID" value="MBD3862866.1"/>
    <property type="molecule type" value="Genomic_DNA"/>
</dbReference>
<comment type="caution">
    <text evidence="2">The sequence shown here is derived from an EMBL/GenBank/DDBJ whole genome shotgun (WGS) entry which is preliminary data.</text>
</comment>
<dbReference type="Gene3D" id="3.40.50.410">
    <property type="entry name" value="von Willebrand factor, type A domain"/>
    <property type="match status" value="1"/>
</dbReference>
<dbReference type="SUPFAM" id="SSF53300">
    <property type="entry name" value="vWA-like"/>
    <property type="match status" value="1"/>
</dbReference>
<sequence length="290" mass="31077">MKTIYKMKNNDLESRFFKSIKIVIVAVLAIFASACSDDEACDYTTPTDTFPFSCDSGMDVAFLIDYTGSMGEAIEGIKSSISSIATSIVTESGGDYRLSLSVFDEVTAGTMPSYNTQVGYTNLPAAQKQVITSGTTTEQYLTMMEPFATANQLSFSTQLANLNSANMSLGSGNGFAEPGALLLDQILNNNFSGSWRSGITKLVFIITDAPAGGDDDINTAIDDAFLNGLATQANLDNVQLVLVSTLASSNYELELINNNILGDKMIVPNFNNIAENIITLIENICDGNEE</sequence>
<dbReference type="InterPro" id="IPR036465">
    <property type="entry name" value="vWFA_dom_sf"/>
</dbReference>